<evidence type="ECO:0000256" key="2">
    <source>
        <dbReference type="ARBA" id="ARBA00022980"/>
    </source>
</evidence>
<organism evidence="5 6">
    <name type="scientific">Letharia columbiana</name>
    <dbReference type="NCBI Taxonomy" id="112416"/>
    <lineage>
        <taxon>Eukaryota</taxon>
        <taxon>Fungi</taxon>
        <taxon>Dikarya</taxon>
        <taxon>Ascomycota</taxon>
        <taxon>Pezizomycotina</taxon>
        <taxon>Lecanoromycetes</taxon>
        <taxon>OSLEUM clade</taxon>
        <taxon>Lecanoromycetidae</taxon>
        <taxon>Lecanorales</taxon>
        <taxon>Lecanorineae</taxon>
        <taxon>Parmeliaceae</taxon>
        <taxon>Letharia</taxon>
    </lineage>
</organism>
<feature type="region of interest" description="Disordered" evidence="4">
    <location>
        <begin position="165"/>
        <end position="201"/>
    </location>
</feature>
<protein>
    <recommendedName>
        <fullName evidence="7">Ribosomal protein S17</fullName>
    </recommendedName>
</protein>
<dbReference type="EMBL" id="JACCJC010000002">
    <property type="protein sequence ID" value="KAF6241175.1"/>
    <property type="molecule type" value="Genomic_DNA"/>
</dbReference>
<dbReference type="GO" id="GO:0003735">
    <property type="term" value="F:structural constituent of ribosome"/>
    <property type="evidence" value="ECO:0007669"/>
    <property type="project" value="InterPro"/>
</dbReference>
<evidence type="ECO:0000313" key="5">
    <source>
        <dbReference type="EMBL" id="KAF6241175.1"/>
    </source>
</evidence>
<dbReference type="GeneID" id="59282647"/>
<evidence type="ECO:0000256" key="3">
    <source>
        <dbReference type="ARBA" id="ARBA00023274"/>
    </source>
</evidence>
<keyword evidence="2" id="KW-0689">Ribosomal protein</keyword>
<keyword evidence="3" id="KW-0687">Ribonucleoprotein</keyword>
<dbReference type="SUPFAM" id="SSF50249">
    <property type="entry name" value="Nucleic acid-binding proteins"/>
    <property type="match status" value="1"/>
</dbReference>
<dbReference type="Gene3D" id="2.40.50.140">
    <property type="entry name" value="Nucleic acid-binding proteins"/>
    <property type="match status" value="1"/>
</dbReference>
<comment type="caution">
    <text evidence="5">The sequence shown here is derived from an EMBL/GenBank/DDBJ whole genome shotgun (WGS) entry which is preliminary data.</text>
</comment>
<proteinExistence type="inferred from homology"/>
<evidence type="ECO:0000256" key="1">
    <source>
        <dbReference type="ARBA" id="ARBA00010254"/>
    </source>
</evidence>
<comment type="similarity">
    <text evidence="1">Belongs to the universal ribosomal protein uS17 family.</text>
</comment>
<evidence type="ECO:0008006" key="7">
    <source>
        <dbReference type="Google" id="ProtNLM"/>
    </source>
</evidence>
<dbReference type="GO" id="GO:1990904">
    <property type="term" value="C:ribonucleoprotein complex"/>
    <property type="evidence" value="ECO:0007669"/>
    <property type="project" value="UniProtKB-KW"/>
</dbReference>
<reference evidence="5 6" key="1">
    <citation type="journal article" date="2020" name="Genomics">
        <title>Complete, high-quality genomes from long-read metagenomic sequencing of two wolf lichen thalli reveals enigmatic genome architecture.</title>
        <authorList>
            <person name="McKenzie S.K."/>
            <person name="Walston R.F."/>
            <person name="Allen J.L."/>
        </authorList>
    </citation>
    <scope>NUCLEOTIDE SEQUENCE [LARGE SCALE GENOMIC DNA]</scope>
    <source>
        <strain evidence="5">WasteWater2</strain>
    </source>
</reference>
<evidence type="ECO:0000256" key="4">
    <source>
        <dbReference type="SAM" id="MobiDB-lite"/>
    </source>
</evidence>
<keyword evidence="6" id="KW-1185">Reference proteome</keyword>
<name>A0A8H6L9X0_9LECA</name>
<dbReference type="OrthoDB" id="274752at2759"/>
<dbReference type="Pfam" id="PF00366">
    <property type="entry name" value="Ribosomal_S17"/>
    <property type="match status" value="1"/>
</dbReference>
<dbReference type="RefSeq" id="XP_037170423.1">
    <property type="nucleotide sequence ID" value="XM_037302916.1"/>
</dbReference>
<dbReference type="InterPro" id="IPR012340">
    <property type="entry name" value="NA-bd_OB-fold"/>
</dbReference>
<gene>
    <name evidence="5" type="ORF">HO173_000969</name>
</gene>
<dbReference type="AlphaFoldDB" id="A0A8H6L9X0"/>
<evidence type="ECO:0000313" key="6">
    <source>
        <dbReference type="Proteomes" id="UP000578531"/>
    </source>
</evidence>
<dbReference type="InterPro" id="IPR000266">
    <property type="entry name" value="Ribosomal_uS17"/>
</dbReference>
<sequence>MSWQRDPTESDTKYIAHGRRPFFDLDLPASKTVNVPAAYAWPLLSYQPKSSTIIHLAYTAMFGPPPKVLCGVVVSAGKMMKAVRVRTAKQTYNKFLKKHFQSNNSYLVSDPNSSLRAGDVVKIAAERRISRRIKHVVTEIVAPWGPSIDERPPVLSEEERLRRLQEKTLRKKERRRERNAETGESAEDRVEGMVEGTAVAS</sequence>
<dbReference type="Proteomes" id="UP000578531">
    <property type="component" value="Unassembled WGS sequence"/>
</dbReference>
<dbReference type="GO" id="GO:0005840">
    <property type="term" value="C:ribosome"/>
    <property type="evidence" value="ECO:0007669"/>
    <property type="project" value="UniProtKB-KW"/>
</dbReference>
<dbReference type="CDD" id="cd00364">
    <property type="entry name" value="Ribosomal_uS17"/>
    <property type="match status" value="1"/>
</dbReference>
<dbReference type="GO" id="GO:0006412">
    <property type="term" value="P:translation"/>
    <property type="evidence" value="ECO:0007669"/>
    <property type="project" value="InterPro"/>
</dbReference>
<accession>A0A8H6L9X0</accession>
<feature type="compositionally biased region" description="Basic and acidic residues" evidence="4">
    <location>
        <begin position="176"/>
        <end position="192"/>
    </location>
</feature>